<dbReference type="EMBL" id="RSED01000005">
    <property type="protein sequence ID" value="RRS04959.1"/>
    <property type="molecule type" value="Genomic_DNA"/>
</dbReference>
<dbReference type="SUPFAM" id="SSF75304">
    <property type="entry name" value="Amidase signature (AS) enzymes"/>
    <property type="match status" value="1"/>
</dbReference>
<dbReference type="Pfam" id="PF21986">
    <property type="entry name" value="AH_C"/>
    <property type="match status" value="1"/>
</dbReference>
<dbReference type="Gene3D" id="3.10.490.10">
    <property type="entry name" value="Gamma-glutamyl cyclotransferase-like"/>
    <property type="match status" value="1"/>
</dbReference>
<evidence type="ECO:0000259" key="2">
    <source>
        <dbReference type="Pfam" id="PF21986"/>
    </source>
</evidence>
<comment type="caution">
    <text evidence="3">The sequence shown here is derived from an EMBL/GenBank/DDBJ whole genome shotgun (WGS) entry which is preliminary data.</text>
</comment>
<keyword evidence="3" id="KW-0378">Hydrolase</keyword>
<organism evidence="3 4">
    <name type="scientific">Aquabacterium soli</name>
    <dbReference type="NCBI Taxonomy" id="2493092"/>
    <lineage>
        <taxon>Bacteria</taxon>
        <taxon>Pseudomonadati</taxon>
        <taxon>Pseudomonadota</taxon>
        <taxon>Betaproteobacteria</taxon>
        <taxon>Burkholderiales</taxon>
        <taxon>Aquabacterium</taxon>
    </lineage>
</organism>
<dbReference type="InterPro" id="IPR036928">
    <property type="entry name" value="AS_sf"/>
</dbReference>
<evidence type="ECO:0000313" key="4">
    <source>
        <dbReference type="Proteomes" id="UP000269265"/>
    </source>
</evidence>
<dbReference type="GO" id="GO:0004039">
    <property type="term" value="F:allophanate hydrolase activity"/>
    <property type="evidence" value="ECO:0007669"/>
    <property type="project" value="UniProtKB-EC"/>
</dbReference>
<dbReference type="OrthoDB" id="8872210at2"/>
<dbReference type="InterPro" id="IPR053844">
    <property type="entry name" value="AH_C"/>
</dbReference>
<feature type="domain" description="Allophanate hydrolase C-terminal" evidence="2">
    <location>
        <begin position="496"/>
        <end position="620"/>
    </location>
</feature>
<gene>
    <name evidence="3" type="primary">atzF</name>
    <name evidence="3" type="ORF">EIP75_08295</name>
</gene>
<evidence type="ECO:0000259" key="1">
    <source>
        <dbReference type="Pfam" id="PF01425"/>
    </source>
</evidence>
<dbReference type="InterPro" id="IPR014085">
    <property type="entry name" value="Allophanate_hydrolase"/>
</dbReference>
<dbReference type="PANTHER" id="PTHR11895:SF169">
    <property type="entry name" value="GLUTAMYL-TRNA(GLN) AMIDOTRANSFERASE"/>
    <property type="match status" value="1"/>
</dbReference>
<evidence type="ECO:0000313" key="3">
    <source>
        <dbReference type="EMBL" id="RRS04959.1"/>
    </source>
</evidence>
<dbReference type="Proteomes" id="UP000269265">
    <property type="component" value="Unassembled WGS sequence"/>
</dbReference>
<dbReference type="Gene3D" id="1.20.58.1700">
    <property type="match status" value="1"/>
</dbReference>
<dbReference type="Pfam" id="PF01425">
    <property type="entry name" value="Amidase"/>
    <property type="match status" value="1"/>
</dbReference>
<sequence length="632" mass="65679">MTMTSKADSNFTIAGLLAAYREGRTTPAEVLAPFIAAAGQAGAIAPADPVFISRASEAQLREQLARLQGQSPDTLPLFGIPFAVKDNIDVAGLPTTAACPAFSFNPERSATVVQRLLDAGAIVVGKTNLDQFATGLVGARSPYGAPSSAFSAEHVSGGSSSGSAVAVARGEVCFSLGTDTAGSGRVPAGFNNLVGLKPTPGLAPTTGVLPACLTLDCVSIFALTAPDAARVLAVMEGAEAGTPVFNPVTLQPPRWPSQKALRVGVPTAPEFFGDEAYAYAFEQAKALWSSLKDAEGRPWPVEFVPVDMTPFLAIARLLYEGPWVAERYAAIRGFIEKQADEMNPVVRGIVEQARQHDAAHAFDALYRMKTLAAQTAPVWQGIDLLLVPTAPTHPTHAAVAADPVGRNAQLGSYTNFVNLLGLAALALPAGLLPSGMPFGITLIAPGGRDAALADVGTCWQRLLPSLPLGHHLAAATEADLAWPAKATPAAEPELLLAVVGAHLQGMPLHTQLTERRARLVQATTTAPHYTLHALPGTVPPKPGLARVAPDADPGHAIALEVYALPISTVGSFLALIPPPLGLGSVELADGSWVKGFICEPAGLQGADDISHFGGWRAYMADRLKNSTAQKAA</sequence>
<dbReference type="InterPro" id="IPR000120">
    <property type="entry name" value="Amidase"/>
</dbReference>
<proteinExistence type="predicted"/>
<dbReference type="NCBIfam" id="TIGR02713">
    <property type="entry name" value="allophanate_hyd"/>
    <property type="match status" value="1"/>
</dbReference>
<name>A0A426VDM2_9BURK</name>
<feature type="domain" description="Amidase" evidence="1">
    <location>
        <begin position="59"/>
        <end position="452"/>
    </location>
</feature>
<protein>
    <submittedName>
        <fullName evidence="3">Allophanate hydrolase</fullName>
        <ecNumber evidence="3">3.5.1.54</ecNumber>
    </submittedName>
</protein>
<reference evidence="3 4" key="1">
    <citation type="submission" date="2018-12" db="EMBL/GenBank/DDBJ databases">
        <title>The whole draft genome of Aquabacterium sp. SJQ9.</title>
        <authorList>
            <person name="Sun L."/>
            <person name="Gao X."/>
            <person name="Chen W."/>
            <person name="Huang K."/>
        </authorList>
    </citation>
    <scope>NUCLEOTIDE SEQUENCE [LARGE SCALE GENOMIC DNA]</scope>
    <source>
        <strain evidence="3 4">SJQ9</strain>
    </source>
</reference>
<dbReference type="EC" id="3.5.1.54" evidence="3"/>
<dbReference type="AlphaFoldDB" id="A0A426VDM2"/>
<accession>A0A426VDM2</accession>
<dbReference type="PANTHER" id="PTHR11895">
    <property type="entry name" value="TRANSAMIDASE"/>
    <property type="match status" value="1"/>
</dbReference>
<keyword evidence="4" id="KW-1185">Reference proteome</keyword>
<dbReference type="Gene3D" id="3.90.1300.10">
    <property type="entry name" value="Amidase signature (AS) domain"/>
    <property type="match status" value="1"/>
</dbReference>
<dbReference type="InterPro" id="IPR023631">
    <property type="entry name" value="Amidase_dom"/>
</dbReference>
<dbReference type="NCBIfam" id="NF006043">
    <property type="entry name" value="PRK08186.1"/>
    <property type="match status" value="1"/>
</dbReference>